<feature type="domain" description="NmrA-like" evidence="8">
    <location>
        <begin position="4"/>
        <end position="308"/>
    </location>
</feature>
<evidence type="ECO:0000256" key="1">
    <source>
        <dbReference type="ARBA" id="ARBA00004123"/>
    </source>
</evidence>
<keyword evidence="5" id="KW-0521">NADP</keyword>
<dbReference type="PANTHER" id="PTHR42748:SF31">
    <property type="entry name" value="NMRA-LIKE DOMAIN-CONTAINING PROTEIN-RELATED"/>
    <property type="match status" value="1"/>
</dbReference>
<dbReference type="GO" id="GO:0005634">
    <property type="term" value="C:nucleus"/>
    <property type="evidence" value="ECO:0007669"/>
    <property type="project" value="UniProtKB-SubCell"/>
</dbReference>
<dbReference type="FunFam" id="3.40.50.720:FF:000181">
    <property type="entry name" value="NmrA-like family domain-containing protein 1"/>
    <property type="match status" value="1"/>
</dbReference>
<comment type="similarity">
    <text evidence="3">Belongs to the NmrA-type oxidoreductase family.</text>
</comment>
<evidence type="ECO:0000313" key="10">
    <source>
        <dbReference type="Proteomes" id="UP001152300"/>
    </source>
</evidence>
<dbReference type="PANTHER" id="PTHR42748">
    <property type="entry name" value="NITROGEN METABOLITE REPRESSION PROTEIN NMRA FAMILY MEMBER"/>
    <property type="match status" value="1"/>
</dbReference>
<dbReference type="Proteomes" id="UP001152300">
    <property type="component" value="Unassembled WGS sequence"/>
</dbReference>
<dbReference type="InterPro" id="IPR008030">
    <property type="entry name" value="NmrA-like"/>
</dbReference>
<gene>
    <name evidence="9" type="ORF">OCU04_005143</name>
</gene>
<evidence type="ECO:0000256" key="6">
    <source>
        <dbReference type="ARBA" id="ARBA00023242"/>
    </source>
</evidence>
<dbReference type="Gene3D" id="3.40.50.720">
    <property type="entry name" value="NAD(P)-binding Rossmann-like Domain"/>
    <property type="match status" value="1"/>
</dbReference>
<evidence type="ECO:0000256" key="7">
    <source>
        <dbReference type="ARBA" id="ARBA00040296"/>
    </source>
</evidence>
<dbReference type="Pfam" id="PF05368">
    <property type="entry name" value="NmrA"/>
    <property type="match status" value="1"/>
</dbReference>
<keyword evidence="4" id="KW-0963">Cytoplasm</keyword>
<accession>A0A9X0ANI7</accession>
<dbReference type="AlphaFoldDB" id="A0A9X0ANI7"/>
<comment type="subcellular location">
    <subcellularLocation>
        <location evidence="2">Cytoplasm</location>
        <location evidence="2">Perinuclear region</location>
    </subcellularLocation>
    <subcellularLocation>
        <location evidence="1">Nucleus</location>
    </subcellularLocation>
</comment>
<dbReference type="CDD" id="cd05251">
    <property type="entry name" value="NmrA_like_SDR_a"/>
    <property type="match status" value="1"/>
</dbReference>
<sequence>MSDKKLIVVFGATGAQGGSVVQSILSDPKLKQSWAVRGVTRDVTKPSAKALEALGAETVAADLNDASSLKAALKGAYAVFAVTNFWESMSPEVEKKQGFAIADAAKDAGVQHLIWSSLLNVKELSKGVLSKVAHFDAKAEIEDYIGKIGVPATFFLPGFYMSNLPGQSLLQMPGDTKWKLAMPIPASSPVPLIATVEDTGKFVKGILLNREKVLGKRIYGATNYYTLAEILNEFKEQYPIAAEGAENVELPHEVYKGILGSMGMNADIQEELLQNMRLLNEFGYYGGASLDESHSILVDKLTTWKEFMAKSPVFAELK</sequence>
<dbReference type="Gene3D" id="3.90.25.10">
    <property type="entry name" value="UDP-galactose 4-epimerase, domain 1"/>
    <property type="match status" value="1"/>
</dbReference>
<evidence type="ECO:0000256" key="3">
    <source>
        <dbReference type="ARBA" id="ARBA00006328"/>
    </source>
</evidence>
<evidence type="ECO:0000256" key="2">
    <source>
        <dbReference type="ARBA" id="ARBA00004556"/>
    </source>
</evidence>
<keyword evidence="10" id="KW-1185">Reference proteome</keyword>
<comment type="caution">
    <text evidence="9">The sequence shown here is derived from an EMBL/GenBank/DDBJ whole genome shotgun (WGS) entry which is preliminary data.</text>
</comment>
<dbReference type="InterPro" id="IPR051164">
    <property type="entry name" value="NmrA-like_oxidored"/>
</dbReference>
<keyword evidence="6" id="KW-0539">Nucleus</keyword>
<evidence type="ECO:0000256" key="5">
    <source>
        <dbReference type="ARBA" id="ARBA00022857"/>
    </source>
</evidence>
<evidence type="ECO:0000256" key="4">
    <source>
        <dbReference type="ARBA" id="ARBA00022490"/>
    </source>
</evidence>
<dbReference type="GO" id="GO:0048471">
    <property type="term" value="C:perinuclear region of cytoplasm"/>
    <property type="evidence" value="ECO:0007669"/>
    <property type="project" value="UniProtKB-SubCell"/>
</dbReference>
<evidence type="ECO:0000259" key="8">
    <source>
        <dbReference type="Pfam" id="PF05368"/>
    </source>
</evidence>
<dbReference type="InterPro" id="IPR036291">
    <property type="entry name" value="NAD(P)-bd_dom_sf"/>
</dbReference>
<reference evidence="9" key="1">
    <citation type="submission" date="2022-11" db="EMBL/GenBank/DDBJ databases">
        <title>Genome Resource of Sclerotinia nivalis Strain SnTB1, a Plant Pathogen Isolated from American Ginseng.</title>
        <authorList>
            <person name="Fan S."/>
        </authorList>
    </citation>
    <scope>NUCLEOTIDE SEQUENCE</scope>
    <source>
        <strain evidence="9">SnTB1</strain>
    </source>
</reference>
<evidence type="ECO:0000313" key="9">
    <source>
        <dbReference type="EMBL" id="KAJ8066051.1"/>
    </source>
</evidence>
<dbReference type="OrthoDB" id="3358371at2759"/>
<name>A0A9X0ANI7_9HELO</name>
<proteinExistence type="inferred from homology"/>
<dbReference type="EMBL" id="JAPEIS010000005">
    <property type="protein sequence ID" value="KAJ8066051.1"/>
    <property type="molecule type" value="Genomic_DNA"/>
</dbReference>
<dbReference type="SUPFAM" id="SSF51735">
    <property type="entry name" value="NAD(P)-binding Rossmann-fold domains"/>
    <property type="match status" value="1"/>
</dbReference>
<protein>
    <recommendedName>
        <fullName evidence="7">NmrA-like family domain-containing protein 1</fullName>
    </recommendedName>
</protein>
<organism evidence="9 10">
    <name type="scientific">Sclerotinia nivalis</name>
    <dbReference type="NCBI Taxonomy" id="352851"/>
    <lineage>
        <taxon>Eukaryota</taxon>
        <taxon>Fungi</taxon>
        <taxon>Dikarya</taxon>
        <taxon>Ascomycota</taxon>
        <taxon>Pezizomycotina</taxon>
        <taxon>Leotiomycetes</taxon>
        <taxon>Helotiales</taxon>
        <taxon>Sclerotiniaceae</taxon>
        <taxon>Sclerotinia</taxon>
    </lineage>
</organism>